<feature type="region of interest" description="Disordered" evidence="2">
    <location>
        <begin position="322"/>
        <end position="365"/>
    </location>
</feature>
<keyword evidence="1" id="KW-0238">DNA-binding</keyword>
<dbReference type="EMBL" id="JANBTW010000105">
    <property type="protein sequence ID" value="KAJ2671298.1"/>
    <property type="molecule type" value="Genomic_DNA"/>
</dbReference>
<dbReference type="Pfam" id="PF00505">
    <property type="entry name" value="HMG_box"/>
    <property type="match status" value="1"/>
</dbReference>
<feature type="region of interest" description="Disordered" evidence="2">
    <location>
        <begin position="428"/>
        <end position="467"/>
    </location>
</feature>
<dbReference type="GO" id="GO:0005634">
    <property type="term" value="C:nucleus"/>
    <property type="evidence" value="ECO:0007669"/>
    <property type="project" value="UniProtKB-UniRule"/>
</dbReference>
<dbReference type="SMART" id="SM00398">
    <property type="entry name" value="HMG"/>
    <property type="match status" value="1"/>
</dbReference>
<feature type="compositionally biased region" description="Basic and acidic residues" evidence="2">
    <location>
        <begin position="356"/>
        <end position="365"/>
    </location>
</feature>
<dbReference type="Gene3D" id="1.10.30.10">
    <property type="entry name" value="High mobility group box domain"/>
    <property type="match status" value="1"/>
</dbReference>
<dbReference type="GO" id="GO:0003677">
    <property type="term" value="F:DNA binding"/>
    <property type="evidence" value="ECO:0007669"/>
    <property type="project" value="UniProtKB-UniRule"/>
</dbReference>
<evidence type="ECO:0000256" key="2">
    <source>
        <dbReference type="SAM" id="MobiDB-lite"/>
    </source>
</evidence>
<evidence type="ECO:0000313" key="5">
    <source>
        <dbReference type="Proteomes" id="UP001151518"/>
    </source>
</evidence>
<dbReference type="PROSITE" id="PS50118">
    <property type="entry name" value="HMG_BOX_2"/>
    <property type="match status" value="1"/>
</dbReference>
<feature type="region of interest" description="Disordered" evidence="2">
    <location>
        <begin position="98"/>
        <end position="132"/>
    </location>
</feature>
<reference evidence="4" key="1">
    <citation type="submission" date="2022-07" db="EMBL/GenBank/DDBJ databases">
        <title>Phylogenomic reconstructions and comparative analyses of Kickxellomycotina fungi.</title>
        <authorList>
            <person name="Reynolds N.K."/>
            <person name="Stajich J.E."/>
            <person name="Barry K."/>
            <person name="Grigoriev I.V."/>
            <person name="Crous P."/>
            <person name="Smith M.E."/>
        </authorList>
    </citation>
    <scope>NUCLEOTIDE SEQUENCE</scope>
    <source>
        <strain evidence="4">NRRL 3115</strain>
    </source>
</reference>
<feature type="domain" description="HMG box" evidence="3">
    <location>
        <begin position="365"/>
        <end position="433"/>
    </location>
</feature>
<dbReference type="OrthoDB" id="6247875at2759"/>
<protein>
    <recommendedName>
        <fullName evidence="3">HMG box domain-containing protein</fullName>
    </recommendedName>
</protein>
<feature type="region of interest" description="Disordered" evidence="2">
    <location>
        <begin position="573"/>
        <end position="598"/>
    </location>
</feature>
<comment type="caution">
    <text evidence="4">The sequence shown here is derived from an EMBL/GenBank/DDBJ whole genome shotgun (WGS) entry which is preliminary data.</text>
</comment>
<feature type="region of interest" description="Disordered" evidence="2">
    <location>
        <begin position="147"/>
        <end position="166"/>
    </location>
</feature>
<feature type="DNA-binding region" description="HMG box" evidence="1">
    <location>
        <begin position="365"/>
        <end position="433"/>
    </location>
</feature>
<evidence type="ECO:0000256" key="1">
    <source>
        <dbReference type="PROSITE-ProRule" id="PRU00267"/>
    </source>
</evidence>
<name>A0A9W8KW14_9FUNG</name>
<dbReference type="SUPFAM" id="SSF47095">
    <property type="entry name" value="HMG-box"/>
    <property type="match status" value="1"/>
</dbReference>
<evidence type="ECO:0000259" key="3">
    <source>
        <dbReference type="PROSITE" id="PS50118"/>
    </source>
</evidence>
<proteinExistence type="predicted"/>
<feature type="region of interest" description="Disordered" evidence="2">
    <location>
        <begin position="252"/>
        <end position="309"/>
    </location>
</feature>
<feature type="compositionally biased region" description="Basic residues" evidence="2">
    <location>
        <begin position="269"/>
        <end position="289"/>
    </location>
</feature>
<feature type="compositionally biased region" description="Low complexity" evidence="2">
    <location>
        <begin position="107"/>
        <end position="120"/>
    </location>
</feature>
<keyword evidence="1" id="KW-0539">Nucleus</keyword>
<sequence length="629" mass="68633">MTPPPMTPQEEPVPQVEQLTPKEMALIHQMRRLEQRRAEYIMRPGGQEPLSLLNYDGRKYLEMRQGFQPILIPEHLISTVRAFLAQNLPQHLRAIRAQAQSPPNSPPNTSSMQMGSMSSGEDMPVSPMSSLPASAYGDPISYPESSFDQPVARFSSPDHMAPNLNGLSLGSPAHAVPNMSLSDSWSNTTLQSQNMAGATNLPASLLPTSMPALALPGQAVSSMGTTSMATNNMSLSLSSQYNVMDYANVPTPTAMPLDGRHSPPLSKQTNKHSRKISGSKQRKLSRSVVRKQDSLPYSGRGQNAKMDVDDNATEALSGDAYNMAHSSPKEDASDNASYCSNEDNANDDEVVMGTKSDSDSSEHPLRKPANAFILYRQAKNRELRSKDPGLSVEKASNHIGRLWKEETEDEKNRYRKMADKARDEYFAKKKRLQVREKQRKLEREDQSGRGHKSKRQCSESRVSPPQSLIVSASRDLSSFSPESLARQPMTAVAQTKSTGVASGAPLVRMTRSLTDGFDRSVNGSSILASPYQQMGSGGEGYFGETGAAQGLEQHVASSVELLKESFNETFQRPSPVQASMTQPVSIPGSGAVDSSASTWMTDSPAMASMSASETQNWEGMLQSWLPKNS</sequence>
<gene>
    <name evidence="4" type="ORF">GGI25_005541</name>
</gene>
<dbReference type="InterPro" id="IPR009071">
    <property type="entry name" value="HMG_box_dom"/>
</dbReference>
<dbReference type="InterPro" id="IPR036910">
    <property type="entry name" value="HMG_box_dom_sf"/>
</dbReference>
<feature type="compositionally biased region" description="Basic and acidic residues" evidence="2">
    <location>
        <begin position="428"/>
        <end position="448"/>
    </location>
</feature>
<feature type="compositionally biased region" description="Polar residues" evidence="2">
    <location>
        <begin position="334"/>
        <end position="343"/>
    </location>
</feature>
<organism evidence="4 5">
    <name type="scientific">Coemansia spiralis</name>
    <dbReference type="NCBI Taxonomy" id="417178"/>
    <lineage>
        <taxon>Eukaryota</taxon>
        <taxon>Fungi</taxon>
        <taxon>Fungi incertae sedis</taxon>
        <taxon>Zoopagomycota</taxon>
        <taxon>Kickxellomycotina</taxon>
        <taxon>Kickxellomycetes</taxon>
        <taxon>Kickxellales</taxon>
        <taxon>Kickxellaceae</taxon>
        <taxon>Coemansia</taxon>
    </lineage>
</organism>
<evidence type="ECO:0000313" key="4">
    <source>
        <dbReference type="EMBL" id="KAJ2671298.1"/>
    </source>
</evidence>
<dbReference type="AlphaFoldDB" id="A0A9W8KW14"/>
<accession>A0A9W8KW14</accession>
<dbReference type="Proteomes" id="UP001151518">
    <property type="component" value="Unassembled WGS sequence"/>
</dbReference>
<feature type="compositionally biased region" description="Polar residues" evidence="2">
    <location>
        <begin position="573"/>
        <end position="584"/>
    </location>
</feature>